<dbReference type="GO" id="GO:0004190">
    <property type="term" value="F:aspartic-type endopeptidase activity"/>
    <property type="evidence" value="ECO:0007669"/>
    <property type="project" value="InterPro"/>
</dbReference>
<feature type="transmembrane region" description="Helical" evidence="2">
    <location>
        <begin position="78"/>
        <end position="97"/>
    </location>
</feature>
<feature type="transmembrane region" description="Helical" evidence="2">
    <location>
        <begin position="12"/>
        <end position="30"/>
    </location>
</feature>
<dbReference type="InterPro" id="IPR001872">
    <property type="entry name" value="Peptidase_A8"/>
</dbReference>
<name>A0A2H0VCS6_9BACT</name>
<comment type="caution">
    <text evidence="3">The sequence shown here is derived from an EMBL/GenBank/DDBJ whole genome shotgun (WGS) entry which is preliminary data.</text>
</comment>
<evidence type="ECO:0000256" key="2">
    <source>
        <dbReference type="SAM" id="Phobius"/>
    </source>
</evidence>
<comment type="similarity">
    <text evidence="1">Belongs to the peptidase A8 family.</text>
</comment>
<proteinExistence type="inferred from homology"/>
<dbReference type="GO" id="GO:0016020">
    <property type="term" value="C:membrane"/>
    <property type="evidence" value="ECO:0007669"/>
    <property type="project" value="InterPro"/>
</dbReference>
<evidence type="ECO:0000313" key="4">
    <source>
        <dbReference type="Proteomes" id="UP000230557"/>
    </source>
</evidence>
<dbReference type="GO" id="GO:0006508">
    <property type="term" value="P:proteolysis"/>
    <property type="evidence" value="ECO:0007669"/>
    <property type="project" value="InterPro"/>
</dbReference>
<dbReference type="AlphaFoldDB" id="A0A2H0VCS6"/>
<evidence type="ECO:0000256" key="1">
    <source>
        <dbReference type="RuleBase" id="RU004181"/>
    </source>
</evidence>
<gene>
    <name evidence="3" type="ORF">COT91_04385</name>
</gene>
<keyword evidence="2" id="KW-0812">Transmembrane</keyword>
<evidence type="ECO:0000313" key="3">
    <source>
        <dbReference type="EMBL" id="PIR96871.1"/>
    </source>
</evidence>
<dbReference type="Proteomes" id="UP000230557">
    <property type="component" value="Unassembled WGS sequence"/>
</dbReference>
<feature type="transmembrane region" description="Helical" evidence="2">
    <location>
        <begin position="42"/>
        <end position="71"/>
    </location>
</feature>
<dbReference type="PRINTS" id="PR00781">
    <property type="entry name" value="LIPOSIGPTASE"/>
</dbReference>
<reference evidence="4" key="1">
    <citation type="submission" date="2017-09" db="EMBL/GenBank/DDBJ databases">
        <title>Depth-based differentiation of microbial function through sediment-hosted aquifers and enrichment of novel symbionts in the deep terrestrial subsurface.</title>
        <authorList>
            <person name="Probst A.J."/>
            <person name="Ladd B."/>
            <person name="Jarett J.K."/>
            <person name="Geller-Mcgrath D.E."/>
            <person name="Sieber C.M.K."/>
            <person name="Emerson J.B."/>
            <person name="Anantharaman K."/>
            <person name="Thomas B.C."/>
            <person name="Malmstrom R."/>
            <person name="Stieglmeier M."/>
            <person name="Klingl A."/>
            <person name="Woyke T."/>
            <person name="Ryan C.M."/>
            <person name="Banfield J.F."/>
        </authorList>
    </citation>
    <scope>NUCLEOTIDE SEQUENCE [LARGE SCALE GENOMIC DNA]</scope>
</reference>
<keyword evidence="2" id="KW-1133">Transmembrane helix</keyword>
<organism evidence="3 4">
    <name type="scientific">Candidatus Doudnabacteria bacterium CG10_big_fil_rev_8_21_14_0_10_41_10</name>
    <dbReference type="NCBI Taxonomy" id="1974551"/>
    <lineage>
        <taxon>Bacteria</taxon>
        <taxon>Candidatus Doudnaibacteriota</taxon>
    </lineage>
</organism>
<dbReference type="Pfam" id="PF01252">
    <property type="entry name" value="Peptidase_A8"/>
    <property type="match status" value="1"/>
</dbReference>
<keyword evidence="2" id="KW-0472">Membrane</keyword>
<feature type="transmembrane region" description="Helical" evidence="2">
    <location>
        <begin position="117"/>
        <end position="136"/>
    </location>
</feature>
<dbReference type="EMBL" id="PFAJ01000057">
    <property type="protein sequence ID" value="PIR96871.1"/>
    <property type="molecule type" value="Genomic_DNA"/>
</dbReference>
<sequence>MLKVKIKITTALISAVVLFLGNLFFTLWVVDSGKIGFEKNLGFVFSIPIPLGVVYIISIAVMGILSWIYIFNFIQYNILFSLGFGLIFGGAVSNLYFRLVDGFVYDYFHLGLFGLRGAWNLADIGIVLGILVWIFTSKLKIKSTK</sequence>
<protein>
    <submittedName>
        <fullName evidence="3">Uncharacterized protein</fullName>
    </submittedName>
</protein>
<accession>A0A2H0VCS6</accession>